<dbReference type="STRING" id="206506.AAV32_14385"/>
<evidence type="ECO:0000259" key="5">
    <source>
        <dbReference type="Pfam" id="PF00149"/>
    </source>
</evidence>
<evidence type="ECO:0000313" key="7">
    <source>
        <dbReference type="Proteomes" id="UP000078084"/>
    </source>
</evidence>
<sequence length="286" mass="30752">MSSTPSSAPITFIHLTDLHIGDQDADPGLKSDTASRLAAVVDTLQAMQPAPAFVLVSGDLSNRGDEASYRKLAALMEPLRMPVLYAAGNHDDRAALRSVLHLPHAEPGAAAPCHYDAVVAGVHVIVLDTSVPGKIGGALDDQQFGWLRERLYAHPALPCLLVAHHAPALDEQDESGEWETLSLADTRRLRDLLRERQATGASVAGMFCGHIHYDRVSSWYGTVLAVATGLHHAKDILCQDHLSLVQGAGFAVCTLRASGLTVEYAPLPAVRDELQAISWERLRASK</sequence>
<dbReference type="AlphaFoldDB" id="A0A171KPX2"/>
<dbReference type="InterPro" id="IPR050884">
    <property type="entry name" value="CNP_phosphodiesterase-III"/>
</dbReference>
<keyword evidence="3" id="KW-0408">Iron</keyword>
<dbReference type="PANTHER" id="PTHR42988:SF2">
    <property type="entry name" value="CYCLIC NUCLEOTIDE PHOSPHODIESTERASE CBUA0032-RELATED"/>
    <property type="match status" value="1"/>
</dbReference>
<dbReference type="PANTHER" id="PTHR42988">
    <property type="entry name" value="PHOSPHOHYDROLASE"/>
    <property type="match status" value="1"/>
</dbReference>
<evidence type="ECO:0000313" key="6">
    <source>
        <dbReference type="EMBL" id="KKO70939.1"/>
    </source>
</evidence>
<dbReference type="GO" id="GO:0046872">
    <property type="term" value="F:metal ion binding"/>
    <property type="evidence" value="ECO:0007669"/>
    <property type="project" value="UniProtKB-KW"/>
</dbReference>
<feature type="domain" description="Calcineurin-like phosphoesterase" evidence="5">
    <location>
        <begin position="11"/>
        <end position="213"/>
    </location>
</feature>
<dbReference type="InterPro" id="IPR004843">
    <property type="entry name" value="Calcineurin-like_PHP"/>
</dbReference>
<dbReference type="RefSeq" id="WP_068373777.1">
    <property type="nucleotide sequence ID" value="NZ_CP033936.1"/>
</dbReference>
<evidence type="ECO:0000256" key="2">
    <source>
        <dbReference type="ARBA" id="ARBA00022801"/>
    </source>
</evidence>
<dbReference type="SUPFAM" id="SSF56300">
    <property type="entry name" value="Metallo-dependent phosphatases"/>
    <property type="match status" value="1"/>
</dbReference>
<evidence type="ECO:0000256" key="1">
    <source>
        <dbReference type="ARBA" id="ARBA00022723"/>
    </source>
</evidence>
<dbReference type="OrthoDB" id="9784378at2"/>
<reference evidence="6 7" key="1">
    <citation type="submission" date="2015-04" db="EMBL/GenBank/DDBJ databases">
        <title>Genome sequence of Kerstersia gyiorum CG1.</title>
        <authorList>
            <person name="Greninger A.L."/>
            <person name="Kozyreva V."/>
            <person name="Chaturvedi V."/>
        </authorList>
    </citation>
    <scope>NUCLEOTIDE SEQUENCE [LARGE SCALE GENOMIC DNA]</scope>
    <source>
        <strain evidence="6 7">CG1</strain>
    </source>
</reference>
<dbReference type="EMBL" id="LBNE01000011">
    <property type="protein sequence ID" value="KKO70939.1"/>
    <property type="molecule type" value="Genomic_DNA"/>
</dbReference>
<keyword evidence="1" id="KW-0479">Metal-binding</keyword>
<keyword evidence="2" id="KW-0378">Hydrolase</keyword>
<proteinExistence type="inferred from homology"/>
<dbReference type="Proteomes" id="UP000078084">
    <property type="component" value="Unassembled WGS sequence"/>
</dbReference>
<comment type="caution">
    <text evidence="6">The sequence shown here is derived from an EMBL/GenBank/DDBJ whole genome shotgun (WGS) entry which is preliminary data.</text>
</comment>
<evidence type="ECO:0000256" key="4">
    <source>
        <dbReference type="ARBA" id="ARBA00025742"/>
    </source>
</evidence>
<organism evidence="6 7">
    <name type="scientific">Kerstersia gyiorum</name>
    <dbReference type="NCBI Taxonomy" id="206506"/>
    <lineage>
        <taxon>Bacteria</taxon>
        <taxon>Pseudomonadati</taxon>
        <taxon>Pseudomonadota</taxon>
        <taxon>Betaproteobacteria</taxon>
        <taxon>Burkholderiales</taxon>
        <taxon>Alcaligenaceae</taxon>
        <taxon>Kerstersia</taxon>
    </lineage>
</organism>
<dbReference type="InterPro" id="IPR029052">
    <property type="entry name" value="Metallo-depent_PP-like"/>
</dbReference>
<name>A0A171KPX2_9BURK</name>
<protein>
    <recommendedName>
        <fullName evidence="5">Calcineurin-like phosphoesterase domain-containing protein</fullName>
    </recommendedName>
</protein>
<dbReference type="Gene3D" id="3.60.21.10">
    <property type="match status" value="1"/>
</dbReference>
<gene>
    <name evidence="6" type="ORF">AAV32_14385</name>
</gene>
<dbReference type="Pfam" id="PF00149">
    <property type="entry name" value="Metallophos"/>
    <property type="match status" value="1"/>
</dbReference>
<comment type="similarity">
    <text evidence="4">Belongs to the cyclic nucleotide phosphodiesterase class-III family.</text>
</comment>
<dbReference type="PATRIC" id="fig|206506.3.peg.3064"/>
<accession>A0A171KPX2</accession>
<evidence type="ECO:0000256" key="3">
    <source>
        <dbReference type="ARBA" id="ARBA00023004"/>
    </source>
</evidence>
<dbReference type="GO" id="GO:0016787">
    <property type="term" value="F:hydrolase activity"/>
    <property type="evidence" value="ECO:0007669"/>
    <property type="project" value="UniProtKB-KW"/>
</dbReference>
<keyword evidence="7" id="KW-1185">Reference proteome</keyword>